<keyword evidence="4" id="KW-1185">Reference proteome</keyword>
<proteinExistence type="inferred from homology"/>
<dbReference type="SUPFAM" id="SSF55298">
    <property type="entry name" value="YjgF-like"/>
    <property type="match status" value="1"/>
</dbReference>
<dbReference type="InterPro" id="IPR019897">
    <property type="entry name" value="RidA_CS"/>
</dbReference>
<gene>
    <name evidence="2" type="ORF">MBLL_03449</name>
    <name evidence="3" type="ORF">OICFNHDK_3690</name>
</gene>
<protein>
    <submittedName>
        <fullName evidence="2">RutC family protein</fullName>
    </submittedName>
</protein>
<dbReference type="PANTHER" id="PTHR11803">
    <property type="entry name" value="2-IMINOBUTANOATE/2-IMINOPROPANOATE DEAMINASE RIDA"/>
    <property type="match status" value="1"/>
</dbReference>
<dbReference type="CDD" id="cd00448">
    <property type="entry name" value="YjgF_YER057c_UK114_family"/>
    <property type="match status" value="1"/>
</dbReference>
<dbReference type="InterPro" id="IPR006056">
    <property type="entry name" value="RidA"/>
</dbReference>
<dbReference type="EMBL" id="LR743511">
    <property type="protein sequence ID" value="CAA2144326.1"/>
    <property type="molecule type" value="Genomic_DNA"/>
</dbReference>
<reference evidence="2" key="2">
    <citation type="submission" date="2019-12" db="EMBL/GenBank/DDBJ databases">
        <authorList>
            <person name="Cremers G."/>
        </authorList>
    </citation>
    <scope>NUCLEOTIDE SEQUENCE</scope>
    <source>
        <strain evidence="2">Mbul2</strain>
    </source>
</reference>
<sequence length="132" mass="13659">MNRTIIKTDKAAPAAGPYAQATRVGDLVFASGQLPINPETGGFPDGIAAQTRASLANLSAVLEAGGASLATVAKTTVFLKDMNDFAAMNAVYAEHFPGDAPARSTIEVARLPRDAMVEIEAIALATQSEATR</sequence>
<dbReference type="Gene3D" id="3.30.1330.40">
    <property type="entry name" value="RutC-like"/>
    <property type="match status" value="1"/>
</dbReference>
<dbReference type="InterPro" id="IPR035959">
    <property type="entry name" value="RutC-like_sf"/>
</dbReference>
<reference evidence="3" key="1">
    <citation type="journal article" date="2016" name="Front. Microbiol.">
        <title>Genome Sequence of the Piezophilic, Mesophilic Sulfate-Reducing Bacterium Desulfovibrio indicus J2T.</title>
        <authorList>
            <person name="Cao J."/>
            <person name="Maignien L."/>
            <person name="Shao Z."/>
            <person name="Alain K."/>
            <person name="Jebbar M."/>
        </authorList>
    </citation>
    <scope>NUCLEOTIDE SEQUENCE</scope>
    <source>
        <strain evidence="3">DSM 21893</strain>
    </source>
</reference>
<comment type="similarity">
    <text evidence="1">Belongs to the RutC family.</text>
</comment>
<evidence type="ECO:0000256" key="1">
    <source>
        <dbReference type="ARBA" id="ARBA00010552"/>
    </source>
</evidence>
<dbReference type="EMBL" id="BPQF01000019">
    <property type="protein sequence ID" value="GJD41211.1"/>
    <property type="molecule type" value="Genomic_DNA"/>
</dbReference>
<dbReference type="RefSeq" id="WP_056141905.1">
    <property type="nucleotide sequence ID" value="NZ_BPQF01000019.1"/>
</dbReference>
<evidence type="ECO:0000313" key="2">
    <source>
        <dbReference type="EMBL" id="CAA2144326.1"/>
    </source>
</evidence>
<dbReference type="Pfam" id="PF01042">
    <property type="entry name" value="Ribonuc_L-PSP"/>
    <property type="match status" value="1"/>
</dbReference>
<dbReference type="GO" id="GO:0019239">
    <property type="term" value="F:deaminase activity"/>
    <property type="evidence" value="ECO:0007669"/>
    <property type="project" value="TreeGrafter"/>
</dbReference>
<dbReference type="PANTHER" id="PTHR11803:SF39">
    <property type="entry name" value="2-IMINOBUTANOATE_2-IMINOPROPANOATE DEAMINASE"/>
    <property type="match status" value="1"/>
</dbReference>
<name>A0A679K4J0_9HYPH</name>
<dbReference type="AlphaFoldDB" id="A0A679K4J0"/>
<evidence type="ECO:0000313" key="3">
    <source>
        <dbReference type="EMBL" id="GJD41211.1"/>
    </source>
</evidence>
<reference evidence="3" key="3">
    <citation type="submission" date="2021-08" db="EMBL/GenBank/DDBJ databases">
        <authorList>
            <person name="Tani A."/>
            <person name="Ola A."/>
            <person name="Ogura Y."/>
            <person name="Katsura K."/>
            <person name="Hayashi T."/>
        </authorList>
    </citation>
    <scope>NUCLEOTIDE SEQUENCE</scope>
    <source>
        <strain evidence="3">DSM 21893</strain>
    </source>
</reference>
<dbReference type="GO" id="GO:0005829">
    <property type="term" value="C:cytosol"/>
    <property type="evidence" value="ECO:0007669"/>
    <property type="project" value="TreeGrafter"/>
</dbReference>
<dbReference type="NCBIfam" id="TIGR00004">
    <property type="entry name" value="Rid family detoxifying hydrolase"/>
    <property type="match status" value="1"/>
</dbReference>
<dbReference type="InterPro" id="IPR006175">
    <property type="entry name" value="YjgF/YER057c/UK114"/>
</dbReference>
<dbReference type="Proteomes" id="UP001055307">
    <property type="component" value="Unassembled WGS sequence"/>
</dbReference>
<evidence type="ECO:0000313" key="4">
    <source>
        <dbReference type="Proteomes" id="UP001055307"/>
    </source>
</evidence>
<organism evidence="2">
    <name type="scientific">Methylobacterium bullatum</name>
    <dbReference type="NCBI Taxonomy" id="570505"/>
    <lineage>
        <taxon>Bacteria</taxon>
        <taxon>Pseudomonadati</taxon>
        <taxon>Pseudomonadota</taxon>
        <taxon>Alphaproteobacteria</taxon>
        <taxon>Hyphomicrobiales</taxon>
        <taxon>Methylobacteriaceae</taxon>
        <taxon>Methylobacterium</taxon>
    </lineage>
</organism>
<dbReference type="PROSITE" id="PS01094">
    <property type="entry name" value="UPF0076"/>
    <property type="match status" value="1"/>
</dbReference>
<accession>A0A679K4J0</accession>
<dbReference type="FunFam" id="3.30.1330.40:FF:000001">
    <property type="entry name" value="L-PSP family endoribonuclease"/>
    <property type="match status" value="1"/>
</dbReference>